<dbReference type="Gene3D" id="3.30.160.60">
    <property type="entry name" value="Classic Zinc Finger"/>
    <property type="match status" value="1"/>
</dbReference>
<keyword evidence="4" id="KW-0863">Zinc-finger</keyword>
<dbReference type="PROSITE" id="PS00028">
    <property type="entry name" value="ZINC_FINGER_C2H2_1"/>
    <property type="match status" value="2"/>
</dbReference>
<dbReference type="GO" id="GO:0008541">
    <property type="term" value="C:proteasome regulatory particle, lid subcomplex"/>
    <property type="evidence" value="ECO:0007669"/>
    <property type="project" value="UniProtKB-ARBA"/>
</dbReference>
<name>A0A8H5CUS1_9AGAR</name>
<reference evidence="10 11" key="1">
    <citation type="journal article" date="2020" name="ISME J.">
        <title>Uncovering the hidden diversity of litter-decomposition mechanisms in mushroom-forming fungi.</title>
        <authorList>
            <person name="Floudas D."/>
            <person name="Bentzer J."/>
            <person name="Ahren D."/>
            <person name="Johansson T."/>
            <person name="Persson P."/>
            <person name="Tunlid A."/>
        </authorList>
    </citation>
    <scope>NUCLEOTIDE SEQUENCE [LARGE SCALE GENOMIC DNA]</scope>
    <source>
        <strain evidence="10 11">CBS 146.42</strain>
    </source>
</reference>
<dbReference type="InterPro" id="IPR045135">
    <property type="entry name" value="Rpn7_N"/>
</dbReference>
<dbReference type="FunFam" id="1.25.40.570:FF:000005">
    <property type="entry name" value="26S proteasome regulatory subunit N7"/>
    <property type="match status" value="1"/>
</dbReference>
<dbReference type="PANTHER" id="PTHR14145:SF1">
    <property type="entry name" value="26S PROTEASOME NON-ATPASE REGULATORY SUBUNIT 6"/>
    <property type="match status" value="1"/>
</dbReference>
<keyword evidence="4" id="KW-0862">Zinc</keyword>
<evidence type="ECO:0000256" key="6">
    <source>
        <dbReference type="SAM" id="MobiDB-lite"/>
    </source>
</evidence>
<dbReference type="AlphaFoldDB" id="A0A8H5CUS1"/>
<dbReference type="PANTHER" id="PTHR14145">
    <property type="entry name" value="26S PROTESOME SUBUNIT 6"/>
    <property type="match status" value="1"/>
</dbReference>
<dbReference type="GO" id="GO:0043161">
    <property type="term" value="P:proteasome-mediated ubiquitin-dependent protein catabolic process"/>
    <property type="evidence" value="ECO:0007669"/>
    <property type="project" value="TreeGrafter"/>
</dbReference>
<dbReference type="InterPro" id="IPR001387">
    <property type="entry name" value="Cro/C1-type_HTH"/>
</dbReference>
<feature type="compositionally biased region" description="Pro residues" evidence="6">
    <location>
        <begin position="585"/>
        <end position="660"/>
    </location>
</feature>
<feature type="domain" description="HTH cro/C1-type" evidence="9">
    <location>
        <begin position="313"/>
        <end position="328"/>
    </location>
</feature>
<feature type="compositionally biased region" description="Low complexity" evidence="6">
    <location>
        <begin position="784"/>
        <end position="796"/>
    </location>
</feature>
<feature type="compositionally biased region" description="Pro residues" evidence="6">
    <location>
        <begin position="556"/>
        <end position="577"/>
    </location>
</feature>
<dbReference type="EMBL" id="JAACJO010000022">
    <property type="protein sequence ID" value="KAF5347988.1"/>
    <property type="molecule type" value="Genomic_DNA"/>
</dbReference>
<feature type="compositionally biased region" description="Pro residues" evidence="6">
    <location>
        <begin position="702"/>
        <end position="715"/>
    </location>
</feature>
<evidence type="ECO:0000256" key="1">
    <source>
        <dbReference type="ARBA" id="ARBA00022942"/>
    </source>
</evidence>
<dbReference type="Pfam" id="PF10602">
    <property type="entry name" value="RPN7"/>
    <property type="match status" value="1"/>
</dbReference>
<evidence type="ECO:0000259" key="8">
    <source>
        <dbReference type="PROSITE" id="PS50250"/>
    </source>
</evidence>
<dbReference type="Pfam" id="PF01399">
    <property type="entry name" value="PCI"/>
    <property type="match status" value="1"/>
</dbReference>
<dbReference type="Proteomes" id="UP000559027">
    <property type="component" value="Unassembled WGS sequence"/>
</dbReference>
<accession>A0A8H5CUS1</accession>
<dbReference type="InterPro" id="IPR013087">
    <property type="entry name" value="Znf_C2H2_type"/>
</dbReference>
<dbReference type="GO" id="GO:0008270">
    <property type="term" value="F:zinc ion binding"/>
    <property type="evidence" value="ECO:0007669"/>
    <property type="project" value="UniProtKB-KW"/>
</dbReference>
<dbReference type="SMART" id="SM00088">
    <property type="entry name" value="PINT"/>
    <property type="match status" value="1"/>
</dbReference>
<evidence type="ECO:0000256" key="2">
    <source>
        <dbReference type="ARBA" id="ARBA00093435"/>
    </source>
</evidence>
<dbReference type="CDD" id="cd20908">
    <property type="entry name" value="SUF4-like"/>
    <property type="match status" value="1"/>
</dbReference>
<keyword evidence="11" id="KW-1185">Reference proteome</keyword>
<feature type="coiled-coil region" evidence="5">
    <location>
        <begin position="67"/>
        <end position="98"/>
    </location>
</feature>
<feature type="region of interest" description="Disordered" evidence="6">
    <location>
        <begin position="783"/>
        <end position="814"/>
    </location>
</feature>
<dbReference type="Gene3D" id="1.25.40.570">
    <property type="match status" value="1"/>
</dbReference>
<keyword evidence="5" id="KW-0175">Coiled coil</keyword>
<gene>
    <name evidence="10" type="ORF">D9756_010152</name>
</gene>
<comment type="function">
    <text evidence="2">Component of the 19S cap proteasome complex which acts as a regulatory subunit of the 26S proteasome, involved in the ATP-dependent degradation of ubiquitinated proteins.</text>
</comment>
<feature type="domain" description="C2H2-type" evidence="7">
    <location>
        <begin position="415"/>
        <end position="443"/>
    </location>
</feature>
<organism evidence="10 11">
    <name type="scientific">Leucocoprinus leucothites</name>
    <dbReference type="NCBI Taxonomy" id="201217"/>
    <lineage>
        <taxon>Eukaryota</taxon>
        <taxon>Fungi</taxon>
        <taxon>Dikarya</taxon>
        <taxon>Basidiomycota</taxon>
        <taxon>Agaricomycotina</taxon>
        <taxon>Agaricomycetes</taxon>
        <taxon>Agaricomycetidae</taxon>
        <taxon>Agaricales</taxon>
        <taxon>Agaricineae</taxon>
        <taxon>Agaricaceae</taxon>
        <taxon>Leucocoprinus</taxon>
    </lineage>
</organism>
<dbReference type="PROSITE" id="PS50157">
    <property type="entry name" value="ZINC_FINGER_C2H2_2"/>
    <property type="match status" value="1"/>
</dbReference>
<feature type="compositionally biased region" description="Basic and acidic residues" evidence="6">
    <location>
        <begin position="751"/>
        <end position="760"/>
    </location>
</feature>
<evidence type="ECO:0000259" key="7">
    <source>
        <dbReference type="PROSITE" id="PS50157"/>
    </source>
</evidence>
<evidence type="ECO:0000259" key="9">
    <source>
        <dbReference type="PROSITE" id="PS50943"/>
    </source>
</evidence>
<dbReference type="PROSITE" id="PS50250">
    <property type="entry name" value="PCI"/>
    <property type="match status" value="1"/>
</dbReference>
<sequence length="814" mass="88099">MADDTVLPIPNLTLPEHLFVLSDQAFKDRHANARTKLLEGIKADQMAPYYRSITSSSSILPLDKALLESLEKANEEELKVLDERLEEAEKQEGESEISDALKARANYLTRIGDKDRAVEAQKLALEKTPGLGSRIDIVLTLVRIGFFFGDHDLINTYVTKAETLIEEGGDWDRRNRLKVYNGLHLLSIRQFKRGGELLLDALSTFTATELISYNDFVTLAVISNALTLKRVDLKKKVIGAPEVNQVLPDIPVLGELVKSLYNCRYDKFFSALATLEQTHLLPSRILSPHSRFYVREMRILAYGQLLESYRSLTLESLAAAFGVTVDYIDNELSRFIANGRLHCSIDKVNGIVETTRPSLKSAQYEQVVKQGDILLNEQKMGKKKNKQILRPWCWYCEREFEDEKVLMQHQKAKHFKCGMCPRRLNTAGGLAVHIQQVHKLESENLPRIENALPGRDGYEVEIFGMEGIPAPDVADYKRRKEIELGLAAGSISQPQAKRPKIDNRPMSEDELKAQLEAHKALMGLNNPEPSASSSTADNSSGNGAVYGAPAQTYAAPPVPMPPPSAMSPPPPFPPGMSPPSGMLGQPPPFPPPFPGGLPPGPPPPGFPFPPGFPPPGAPGAPPFPPPLPGARPPFPPPFLPPGASPPPGFPGFSPPPPGPPGSAGGVLGASPPPPPNFVPASTNAGQQPPAPAPSSQPASIHAPPPGMAPPPPPPAGAGLGSVQVPQGHAQGQLKPPQLTLPNPALKQTLPEVKKPTELKWTDPNFSPEEHRAIHPRYYQTQINGGSASASAVTASGPAPDEPRGKKRARAEDFL</sequence>
<dbReference type="InterPro" id="IPR019585">
    <property type="entry name" value="Rpn7/CSN1"/>
</dbReference>
<evidence type="ECO:0000313" key="10">
    <source>
        <dbReference type="EMBL" id="KAF5347988.1"/>
    </source>
</evidence>
<proteinExistence type="predicted"/>
<dbReference type="SUPFAM" id="SSF46785">
    <property type="entry name" value="Winged helix' DNA-binding domain"/>
    <property type="match status" value="1"/>
</dbReference>
<dbReference type="PROSITE" id="PS50943">
    <property type="entry name" value="HTH_CROC1"/>
    <property type="match status" value="1"/>
</dbReference>
<dbReference type="InterPro" id="IPR036390">
    <property type="entry name" value="WH_DNA-bd_sf"/>
</dbReference>
<protein>
    <recommendedName>
        <fullName evidence="12">26S proteasome regulatory subunit RPN7</fullName>
    </recommendedName>
</protein>
<dbReference type="SUPFAM" id="SSF48452">
    <property type="entry name" value="TPR-like"/>
    <property type="match status" value="1"/>
</dbReference>
<keyword evidence="1" id="KW-0647">Proteasome</keyword>
<evidence type="ECO:0008006" key="12">
    <source>
        <dbReference type="Google" id="ProtNLM"/>
    </source>
</evidence>
<feature type="region of interest" description="Disordered" evidence="6">
    <location>
        <begin position="523"/>
        <end position="771"/>
    </location>
</feature>
<evidence type="ECO:0000256" key="5">
    <source>
        <dbReference type="SAM" id="Coils"/>
    </source>
</evidence>
<evidence type="ECO:0000313" key="11">
    <source>
        <dbReference type="Proteomes" id="UP000559027"/>
    </source>
</evidence>
<evidence type="ECO:0000256" key="4">
    <source>
        <dbReference type="PROSITE-ProRule" id="PRU00042"/>
    </source>
</evidence>
<dbReference type="SMART" id="SM00355">
    <property type="entry name" value="ZnF_C2H2"/>
    <property type="match status" value="2"/>
</dbReference>
<feature type="domain" description="PCI" evidence="8">
    <location>
        <begin position="190"/>
        <end position="359"/>
    </location>
</feature>
<dbReference type="InterPro" id="IPR011990">
    <property type="entry name" value="TPR-like_helical_dom_sf"/>
</dbReference>
<evidence type="ECO:0000256" key="3">
    <source>
        <dbReference type="ARBA" id="ARBA00093502"/>
    </source>
</evidence>
<comment type="subunit">
    <text evidence="3">The 26S proteasome is composed of a core protease, known as the 20S proteasome, capped at one or both ends by the 19S regulatory complex (RC). The RC is composed of at least 18 different subunits in two subcomplexes, the base and the lid, which form the portions proximal and distal to the 20S proteolytic core, respectively. Component of the lid subcomplex of the 19S RC.</text>
</comment>
<dbReference type="InterPro" id="IPR000717">
    <property type="entry name" value="PCI_dom"/>
</dbReference>
<comment type="caution">
    <text evidence="10">The sequence shown here is derived from an EMBL/GenBank/DDBJ whole genome shotgun (WGS) entry which is preliminary data.</text>
</comment>
<keyword evidence="4" id="KW-0479">Metal-binding</keyword>
<feature type="compositionally biased region" description="Low complexity" evidence="6">
    <location>
        <begin position="530"/>
        <end position="543"/>
    </location>
</feature>
<dbReference type="OrthoDB" id="1452at2759"/>